<feature type="chain" id="PRO_5021480107" evidence="2">
    <location>
        <begin position="20"/>
        <end position="596"/>
    </location>
</feature>
<dbReference type="Pfam" id="PF18962">
    <property type="entry name" value="Por_Secre_tail"/>
    <property type="match status" value="1"/>
</dbReference>
<evidence type="ECO:0000259" key="3">
    <source>
        <dbReference type="Pfam" id="PF18962"/>
    </source>
</evidence>
<keyword evidence="5" id="KW-1185">Reference proteome</keyword>
<reference evidence="4 5" key="1">
    <citation type="submission" date="2019-06" db="EMBL/GenBank/DDBJ databases">
        <title>Flavobacteriaceae Paucihalobacterium erythroidium CWB-1, complete genome.</title>
        <authorList>
            <person name="Wu S."/>
        </authorList>
    </citation>
    <scope>NUCLEOTIDE SEQUENCE [LARGE SCALE GENOMIC DNA]</scope>
    <source>
        <strain evidence="4 5">CWB-1</strain>
    </source>
</reference>
<evidence type="ECO:0000256" key="2">
    <source>
        <dbReference type="SAM" id="SignalP"/>
    </source>
</evidence>
<gene>
    <name evidence="4" type="ORF">FJ651_03595</name>
</gene>
<accession>A0A506PLY9</accession>
<comment type="caution">
    <text evidence="4">The sequence shown here is derived from an EMBL/GenBank/DDBJ whole genome shotgun (WGS) entry which is preliminary data.</text>
</comment>
<dbReference type="PANTHER" id="PTHR37397">
    <property type="entry name" value="SI:CH211-183D21.1"/>
    <property type="match status" value="1"/>
</dbReference>
<keyword evidence="1 2" id="KW-0732">Signal</keyword>
<sequence>MKKIYFLMVSLLISGFISGQVINEIDSDTPGTDTEEFIEIKWTPNTALDGLVVVLFNGNGDISYNAFDLDGFSTDENGFFILANTAIAGTNDFDIGASNIIQNGADAVALYTGNAEDFPNGTAPTTTNLLSALVYGTADPDATGLLTGLGETVQYDESENGNSATESIQRKNDGTYETKLPTFRAENDSAVCELVLTGANATCDTVTQGVDTYTATIDFTGGGTSSYTVTASSGTVDLSAGNPSIDASGTITVTGASEGTDVTIFVVDGALCDLESSITSPSCVPALAVPIYEPFDYTIGSELIDAPNWENISDSSDEVLVGGPGGLSYTGLVDSQGNHVSFDGIGSDPAITFEPITTGLVYTSFLFAVTDQTLASDLTDGGYFAILGTNGQFRARLWVRANPSTSENTFDIGLSNSGSNPDFGSTLYTVGETIMVVMSYDTSTGNMNAWINPSQAQLESSSAPDPTISSVLSASPSTINQFIIRQDSTSETPFMLLDELRIGTSWADVTPSSLSVGDSLADGFNLYPNPATNGSVTISSNSADAMQVQVYDVLGKVVKNDILSNNTLDVSNLNTGLYIIKITQNQNSVTKKLVIK</sequence>
<dbReference type="InterPro" id="IPR026444">
    <property type="entry name" value="Secre_tail"/>
</dbReference>
<dbReference type="RefSeq" id="WP_140989047.1">
    <property type="nucleotide sequence ID" value="NZ_VHIQ01000002.1"/>
</dbReference>
<proteinExistence type="predicted"/>
<dbReference type="EMBL" id="VHIQ01000002">
    <property type="protein sequence ID" value="TPV34624.1"/>
    <property type="molecule type" value="Genomic_DNA"/>
</dbReference>
<dbReference type="PANTHER" id="PTHR37397:SF1">
    <property type="entry name" value="LTD DOMAIN-CONTAINING PROTEIN"/>
    <property type="match status" value="1"/>
</dbReference>
<feature type="domain" description="Secretion system C-terminal sorting" evidence="3">
    <location>
        <begin position="526"/>
        <end position="595"/>
    </location>
</feature>
<dbReference type="NCBIfam" id="TIGR04183">
    <property type="entry name" value="Por_Secre_tail"/>
    <property type="match status" value="1"/>
</dbReference>
<evidence type="ECO:0000313" key="5">
    <source>
        <dbReference type="Proteomes" id="UP000317332"/>
    </source>
</evidence>
<dbReference type="OrthoDB" id="1056765at2"/>
<evidence type="ECO:0000313" key="4">
    <source>
        <dbReference type="EMBL" id="TPV34624.1"/>
    </source>
</evidence>
<evidence type="ECO:0000256" key="1">
    <source>
        <dbReference type="ARBA" id="ARBA00022729"/>
    </source>
</evidence>
<name>A0A506PLY9_9FLAO</name>
<feature type="signal peptide" evidence="2">
    <location>
        <begin position="1"/>
        <end position="19"/>
    </location>
</feature>
<dbReference type="AlphaFoldDB" id="A0A506PLY9"/>
<organism evidence="4 5">
    <name type="scientific">Paucihalobacter ruber</name>
    <dbReference type="NCBI Taxonomy" id="2567861"/>
    <lineage>
        <taxon>Bacteria</taxon>
        <taxon>Pseudomonadati</taxon>
        <taxon>Bacteroidota</taxon>
        <taxon>Flavobacteriia</taxon>
        <taxon>Flavobacteriales</taxon>
        <taxon>Flavobacteriaceae</taxon>
        <taxon>Paucihalobacter</taxon>
    </lineage>
</organism>
<dbReference type="Proteomes" id="UP000317332">
    <property type="component" value="Unassembled WGS sequence"/>
</dbReference>
<protein>
    <submittedName>
        <fullName evidence="4">T9SS type A sorting domain-containing protein</fullName>
    </submittedName>
</protein>